<dbReference type="Gene3D" id="2.120.10.80">
    <property type="entry name" value="Kelch-type beta propeller"/>
    <property type="match status" value="1"/>
</dbReference>
<dbReference type="EMBL" id="BDIP01003930">
    <property type="protein sequence ID" value="GCA63536.1"/>
    <property type="molecule type" value="Genomic_DNA"/>
</dbReference>
<organism evidence="1 2">
    <name type="scientific">Kipferlia bialata</name>
    <dbReference type="NCBI Taxonomy" id="797122"/>
    <lineage>
        <taxon>Eukaryota</taxon>
        <taxon>Metamonada</taxon>
        <taxon>Carpediemonas-like organisms</taxon>
        <taxon>Kipferlia</taxon>
    </lineage>
</organism>
<sequence length="284" mass="31279">YTVDPTSLALTDVAQLKAPLAEGGHTHSVVFHVLTSDYNQTALVTTPVLVETHPNGDVNYEPSPLEVRVFYPDSGEMRLLQNHAQWPQGRFGHSVVKVGETVVVVGGFNTTRDTVRRIHVFTDMWRLDLHGLDSTEPWSCGPIESTFADIFCSVPLTAACKIRGSVSRFCGPQLLSVSLTGSTSITRGVFDDPLDSKVMNWDAAVSVGPFICLFGSPEEDEGTHCVYMYDIVSGDSTQFMPLSFPDKVMSACMLNPTTMLVVQRERTLVVELDPQLFERFTDAD</sequence>
<protein>
    <submittedName>
        <fullName evidence="1">Uncharacterized protein</fullName>
    </submittedName>
</protein>
<gene>
    <name evidence="1" type="ORF">KIPB_010509</name>
</gene>
<evidence type="ECO:0000313" key="2">
    <source>
        <dbReference type="Proteomes" id="UP000265618"/>
    </source>
</evidence>
<keyword evidence="2" id="KW-1185">Reference proteome</keyword>
<proteinExistence type="predicted"/>
<dbReference type="SUPFAM" id="SSF50965">
    <property type="entry name" value="Galactose oxidase, central domain"/>
    <property type="match status" value="1"/>
</dbReference>
<dbReference type="InterPro" id="IPR011043">
    <property type="entry name" value="Gal_Oxase/kelch_b-propeller"/>
</dbReference>
<name>A0A391NU67_9EUKA</name>
<dbReference type="Proteomes" id="UP000265618">
    <property type="component" value="Unassembled WGS sequence"/>
</dbReference>
<accession>A0A391NU67</accession>
<dbReference type="InterPro" id="IPR015915">
    <property type="entry name" value="Kelch-typ_b-propeller"/>
</dbReference>
<reference evidence="1 2" key="1">
    <citation type="journal article" date="2018" name="PLoS ONE">
        <title>The draft genome of Kipferlia bialata reveals reductive genome evolution in fornicate parasites.</title>
        <authorList>
            <person name="Tanifuji G."/>
            <person name="Takabayashi S."/>
            <person name="Kume K."/>
            <person name="Takagi M."/>
            <person name="Nakayama T."/>
            <person name="Kamikawa R."/>
            <person name="Inagaki Y."/>
            <person name="Hashimoto T."/>
        </authorList>
    </citation>
    <scope>NUCLEOTIDE SEQUENCE [LARGE SCALE GENOMIC DNA]</scope>
    <source>
        <strain evidence="1">NY0173</strain>
    </source>
</reference>
<comment type="caution">
    <text evidence="1">The sequence shown here is derived from an EMBL/GenBank/DDBJ whole genome shotgun (WGS) entry which is preliminary data.</text>
</comment>
<evidence type="ECO:0000313" key="1">
    <source>
        <dbReference type="EMBL" id="GCA63536.1"/>
    </source>
</evidence>
<feature type="non-terminal residue" evidence="1">
    <location>
        <position position="1"/>
    </location>
</feature>
<dbReference type="AlphaFoldDB" id="A0A391NU67"/>